<feature type="compositionally biased region" description="Basic and acidic residues" evidence="1">
    <location>
        <begin position="333"/>
        <end position="343"/>
    </location>
</feature>
<accession>A0A976N0Q5</accession>
<evidence type="ECO:0000256" key="1">
    <source>
        <dbReference type="SAM" id="MobiDB-lite"/>
    </source>
</evidence>
<protein>
    <submittedName>
        <fullName evidence="2">DNA pilot protein</fullName>
    </submittedName>
</protein>
<feature type="region of interest" description="Disordered" evidence="1">
    <location>
        <begin position="1"/>
        <end position="36"/>
    </location>
</feature>
<feature type="compositionally biased region" description="Low complexity" evidence="1">
    <location>
        <begin position="24"/>
        <end position="36"/>
    </location>
</feature>
<name>A0A976N0Q5_9VIRU</name>
<proteinExistence type="predicted"/>
<reference evidence="2" key="1">
    <citation type="submission" date="2022-02" db="EMBL/GenBank/DDBJ databases">
        <title>Towards deciphering the DNA virus diversity associated with rodent species in the families Cricetidae and Heteromyidae.</title>
        <authorList>
            <person name="Lund M."/>
            <person name="Larsen B.B."/>
            <person name="Gryseels S."/>
            <person name="Kraberger S."/>
            <person name="Rowsey D.M."/>
            <person name="Steger L."/>
            <person name="Yule K.M."/>
            <person name="Upham N.S."/>
            <person name="Worobey M."/>
            <person name="Van Doorslaer K."/>
            <person name="Varsani A."/>
        </authorList>
    </citation>
    <scope>NUCLEOTIDE SEQUENCE</scope>
    <source>
        <strain evidence="2">UA08Rod_5448</strain>
    </source>
</reference>
<sequence length="343" mass="35709">MASAVDAATWSPFPGGPVYSSAPSQDISQTSSRASSSLSTASALLDRIATQSERNTARSEAQAAELRDWQERQNKIAMEFSGSEAAKNRDWQKMMSDTAYQRQVADLKAAGLNPVLAALGGQGAAVGSGASASGVTSSGSQGQVDTSQNQAMAGLLGTMFAAQMQLEATRVNAQNNMAIAEKQNATSELVARIHGEYSIQSVLESGEIQRQIAYISAQSGIDQARIHAAATEFASSVAANATMSSASIHAEASRYAAKLGLSGQQYSVMEQTLASIGNNLRDNQTKLDVASIGATSALDVAKENHLNSKTGILGAMLGSLADNAGSQSYVPGSKHESGRTRKR</sequence>
<dbReference type="EMBL" id="OM869546">
    <property type="protein sequence ID" value="UPW41119.1"/>
    <property type="molecule type" value="Genomic_DNA"/>
</dbReference>
<evidence type="ECO:0000313" key="2">
    <source>
        <dbReference type="EMBL" id="UPW41119.1"/>
    </source>
</evidence>
<organism evidence="2">
    <name type="scientific">Sigmofec virus UA08Rod_5448</name>
    <dbReference type="NCBI Taxonomy" id="2929425"/>
    <lineage>
        <taxon>Viruses</taxon>
        <taxon>Monodnaviria</taxon>
        <taxon>Sangervirae</taxon>
        <taxon>Phixviricota</taxon>
        <taxon>Malgrandaviricetes</taxon>
        <taxon>Petitvirales</taxon>
        <taxon>Microviridae</taxon>
    </lineage>
</organism>
<feature type="region of interest" description="Disordered" evidence="1">
    <location>
        <begin position="324"/>
        <end position="343"/>
    </location>
</feature>